<dbReference type="AlphaFoldDB" id="A0A562RKW2"/>
<sequence>MKSPIARFALVAAALIQFKDFDGKPAYVQKEVPKLNDDGIPAIEDGQPVLVLVDDLDQPIGVRMVAPGSKEHRAAEDAVAKLARQRAEKMSKKERENSSSPSMFLWLGTEKAARMVTEFVGFDYAGKGASVENTKAFLEDPEWKFLADQVRAATGDDERFLQTASAS</sequence>
<dbReference type="Proteomes" id="UP000318431">
    <property type="component" value="Unassembled WGS sequence"/>
</dbReference>
<reference evidence="1 2" key="1">
    <citation type="journal article" date="2015" name="Stand. Genomic Sci.">
        <title>Genomic Encyclopedia of Bacterial and Archaeal Type Strains, Phase III: the genomes of soil and plant-associated and newly described type strains.</title>
        <authorList>
            <person name="Whitman W.B."/>
            <person name="Woyke T."/>
            <person name="Klenk H.P."/>
            <person name="Zhou Y."/>
            <person name="Lilburn T.G."/>
            <person name="Beck B.J."/>
            <person name="De Vos P."/>
            <person name="Vandamme P."/>
            <person name="Eisen J.A."/>
            <person name="Garrity G."/>
            <person name="Hugenholtz P."/>
            <person name="Kyrpides N.C."/>
        </authorList>
    </citation>
    <scope>NUCLEOTIDE SEQUENCE [LARGE SCALE GENOMIC DNA]</scope>
    <source>
        <strain evidence="1 2">CGMCC 1.10822</strain>
    </source>
</reference>
<dbReference type="EMBL" id="VLLB01000001">
    <property type="protein sequence ID" value="TWI69060.1"/>
    <property type="molecule type" value="Genomic_DNA"/>
</dbReference>
<dbReference type="RefSeq" id="WP_145646777.1">
    <property type="nucleotide sequence ID" value="NZ_VLLB01000001.1"/>
</dbReference>
<accession>A0A562RKW2</accession>
<evidence type="ECO:0000313" key="2">
    <source>
        <dbReference type="Proteomes" id="UP000318431"/>
    </source>
</evidence>
<organism evidence="1 2">
    <name type="scientific">Pseudoduganella lurida</name>
    <dbReference type="NCBI Taxonomy" id="1036180"/>
    <lineage>
        <taxon>Bacteria</taxon>
        <taxon>Pseudomonadati</taxon>
        <taxon>Pseudomonadota</taxon>
        <taxon>Betaproteobacteria</taxon>
        <taxon>Burkholderiales</taxon>
        <taxon>Oxalobacteraceae</taxon>
        <taxon>Telluria group</taxon>
        <taxon>Pseudoduganella</taxon>
    </lineage>
</organism>
<keyword evidence="2" id="KW-1185">Reference proteome</keyword>
<name>A0A562RKW2_9BURK</name>
<proteinExistence type="predicted"/>
<evidence type="ECO:0000313" key="1">
    <source>
        <dbReference type="EMBL" id="TWI69060.1"/>
    </source>
</evidence>
<gene>
    <name evidence="1" type="ORF">IP91_00125</name>
</gene>
<comment type="caution">
    <text evidence="1">The sequence shown here is derived from an EMBL/GenBank/DDBJ whole genome shotgun (WGS) entry which is preliminary data.</text>
</comment>
<protein>
    <submittedName>
        <fullName evidence="1">Uncharacterized protein</fullName>
    </submittedName>
</protein>